<sequence length="329" mass="34427">MPSPALLPAAAARRGWQPQRSGRCRRGATVLAAAGRQPAQQADPYSVLRVARGSSRRAIRAAYIEQIKLLHPDVSSASGEDTTREAAALNAAYEALMAGLDSNSRDDSEDEEFDPLEVFDLPEAEPDQLFVDPFAVYGVSPMQAGVGWLGPGFEAPCQAPPCERLLSLPLPPSGPYRPCTTAAVNMRRFLAGLALLLALCSGTAAAARPLTAGRGLLLADDCGSLTTLADIQSCCGAKAAAGVIDDACDPCGNRPAAVQEVCCKDKVALLGTTDSTCATAFLPTDFCKAQPAEQQAACCKQTVAEDNYDPTCPQWRTAATQPAATAPLF</sequence>
<dbReference type="Gene3D" id="1.10.287.110">
    <property type="entry name" value="DnaJ domain"/>
    <property type="match status" value="1"/>
</dbReference>
<dbReference type="PANTHER" id="PTHR45295">
    <property type="entry name" value="CHAPERONE PROTEIN DNAJ C76, CHLOROPLASTIC"/>
    <property type="match status" value="1"/>
</dbReference>
<gene>
    <name evidence="3" type="ORF">COHA_009025</name>
</gene>
<dbReference type="PANTHER" id="PTHR45295:SF3">
    <property type="entry name" value="CHAPERONE DNAJ-DOMAIN SUPERFAMILY PROTEIN"/>
    <property type="match status" value="1"/>
</dbReference>
<comment type="caution">
    <text evidence="3">The sequence shown here is derived from an EMBL/GenBank/DDBJ whole genome shotgun (WGS) entry which is preliminary data.</text>
</comment>
<dbReference type="InterPro" id="IPR036869">
    <property type="entry name" value="J_dom_sf"/>
</dbReference>
<feature type="region of interest" description="Disordered" evidence="1">
    <location>
        <begin position="1"/>
        <end position="24"/>
    </location>
</feature>
<dbReference type="CDD" id="cd06257">
    <property type="entry name" value="DnaJ"/>
    <property type="match status" value="1"/>
</dbReference>
<dbReference type="PROSITE" id="PS50076">
    <property type="entry name" value="DNAJ_2"/>
    <property type="match status" value="1"/>
</dbReference>
<name>A0AAD5DIU5_9CHLO</name>
<evidence type="ECO:0000313" key="4">
    <source>
        <dbReference type="Proteomes" id="UP001205105"/>
    </source>
</evidence>
<evidence type="ECO:0000313" key="3">
    <source>
        <dbReference type="EMBL" id="KAI7837148.1"/>
    </source>
</evidence>
<organism evidence="3 4">
    <name type="scientific">Chlorella ohadii</name>
    <dbReference type="NCBI Taxonomy" id="2649997"/>
    <lineage>
        <taxon>Eukaryota</taxon>
        <taxon>Viridiplantae</taxon>
        <taxon>Chlorophyta</taxon>
        <taxon>core chlorophytes</taxon>
        <taxon>Trebouxiophyceae</taxon>
        <taxon>Chlorellales</taxon>
        <taxon>Chlorellaceae</taxon>
        <taxon>Chlorella clade</taxon>
        <taxon>Chlorella</taxon>
    </lineage>
</organism>
<dbReference type="InterPro" id="IPR001623">
    <property type="entry name" value="DnaJ_domain"/>
</dbReference>
<dbReference type="AlphaFoldDB" id="A0AAD5DIU5"/>
<protein>
    <recommendedName>
        <fullName evidence="2">J domain-containing protein</fullName>
    </recommendedName>
</protein>
<feature type="compositionally biased region" description="Low complexity" evidence="1">
    <location>
        <begin position="1"/>
        <end position="14"/>
    </location>
</feature>
<dbReference type="SUPFAM" id="SSF46565">
    <property type="entry name" value="Chaperone J-domain"/>
    <property type="match status" value="1"/>
</dbReference>
<feature type="unsure residue" description="I or L" evidence="3">
    <location>
        <position position="100"/>
    </location>
</feature>
<evidence type="ECO:0000256" key="1">
    <source>
        <dbReference type="SAM" id="MobiDB-lite"/>
    </source>
</evidence>
<dbReference type="EMBL" id="JADXDR010000162">
    <property type="protein sequence ID" value="KAI7837148.1"/>
    <property type="molecule type" value="Genomic_DNA"/>
</dbReference>
<proteinExistence type="predicted"/>
<accession>A0AAD5DIU5</accession>
<keyword evidence="4" id="KW-1185">Reference proteome</keyword>
<dbReference type="Proteomes" id="UP001205105">
    <property type="component" value="Unassembled WGS sequence"/>
</dbReference>
<evidence type="ECO:0000259" key="2">
    <source>
        <dbReference type="PROSITE" id="PS50076"/>
    </source>
</evidence>
<dbReference type="Pfam" id="PF00226">
    <property type="entry name" value="DnaJ"/>
    <property type="match status" value="1"/>
</dbReference>
<feature type="domain" description="J" evidence="2">
    <location>
        <begin position="43"/>
        <end position="117"/>
    </location>
</feature>
<reference evidence="3" key="1">
    <citation type="submission" date="2020-11" db="EMBL/GenBank/DDBJ databases">
        <title>Chlorella ohadii genome sequencing and assembly.</title>
        <authorList>
            <person name="Murik O."/>
            <person name="Treves H."/>
            <person name="Kedem I."/>
            <person name="Shotland Y."/>
            <person name="Kaplan A."/>
        </authorList>
    </citation>
    <scope>NUCLEOTIDE SEQUENCE</scope>
    <source>
        <strain evidence="3">1</strain>
    </source>
</reference>
<dbReference type="SMART" id="SM00271">
    <property type="entry name" value="DnaJ"/>
    <property type="match status" value="1"/>
</dbReference>